<proteinExistence type="predicted"/>
<reference evidence="2 3" key="1">
    <citation type="submission" date="2024-09" db="EMBL/GenBank/DDBJ databases">
        <title>Rethinking Asexuality: The Enigmatic Case of Functional Sexual Genes in Lepraria (Stereocaulaceae).</title>
        <authorList>
            <person name="Doellman M."/>
            <person name="Sun Y."/>
            <person name="Barcenas-Pena A."/>
            <person name="Lumbsch H.T."/>
            <person name="Grewe F."/>
        </authorList>
    </citation>
    <scope>NUCLEOTIDE SEQUENCE [LARGE SCALE GENOMIC DNA]</scope>
    <source>
        <strain evidence="2 3">Mercado 3170</strain>
    </source>
</reference>
<dbReference type="EMBL" id="JBEFKJ010000030">
    <property type="protein sequence ID" value="KAL2038785.1"/>
    <property type="molecule type" value="Genomic_DNA"/>
</dbReference>
<dbReference type="Proteomes" id="UP001590950">
    <property type="component" value="Unassembled WGS sequence"/>
</dbReference>
<evidence type="ECO:0000256" key="1">
    <source>
        <dbReference type="SAM" id="MobiDB-lite"/>
    </source>
</evidence>
<feature type="compositionally biased region" description="Low complexity" evidence="1">
    <location>
        <begin position="274"/>
        <end position="304"/>
    </location>
</feature>
<evidence type="ECO:0000313" key="2">
    <source>
        <dbReference type="EMBL" id="KAL2038785.1"/>
    </source>
</evidence>
<feature type="region of interest" description="Disordered" evidence="1">
    <location>
        <begin position="223"/>
        <end position="247"/>
    </location>
</feature>
<comment type="caution">
    <text evidence="2">The sequence shown here is derived from an EMBL/GenBank/DDBJ whole genome shotgun (WGS) entry which is preliminary data.</text>
</comment>
<gene>
    <name evidence="2" type="ORF">N7G274_008543</name>
</gene>
<feature type="region of interest" description="Disordered" evidence="1">
    <location>
        <begin position="263"/>
        <end position="321"/>
    </location>
</feature>
<sequence length="482" mass="55374">MDRYSSSQQRVSVPISQFTLHDHDHLPSKPPIPNQRINPTDPHAPYYASLARQPLIRRTVSNVLWMYDNIIDLPKETRFELFCKSKQAIHDEKTILDEWERERALEESVIGEFYDSSTGNFSQWVKNHDQMEMEFKISRNKAIEAYWTEQSRVLMQDHVKAECYKVRVQEQADAQIRSKQEKEAARFREKKLSDTSTRKEFKESVQERARAILQAQKNRVIKSTSNTSLTGSKDTATTVSTRSAEEIRQELRDKVHARAELLNMVKPQSPKPPSSSSRHSSNSNYAVFTPPTSTPVSPSPRKTSFSPTAQEFATSIPERSLSPTSPQFASLLCIVTLATAPPIECSDPTILVITTPLPHPSPLSTPCWLSYCRKRVAPGTIISPDQAWLRVISTFHNIALRLRDLHRTAPHPFIKPGGQTDSMEEKRSRAEELVWLRGYDKELRKQLLHWDASELESYEEFLYAQIESREQELQMERMGRAN</sequence>
<feature type="compositionally biased region" description="Polar residues" evidence="1">
    <location>
        <begin position="223"/>
        <end position="242"/>
    </location>
</feature>
<organism evidence="2 3">
    <name type="scientific">Stereocaulon virgatum</name>
    <dbReference type="NCBI Taxonomy" id="373712"/>
    <lineage>
        <taxon>Eukaryota</taxon>
        <taxon>Fungi</taxon>
        <taxon>Dikarya</taxon>
        <taxon>Ascomycota</taxon>
        <taxon>Pezizomycotina</taxon>
        <taxon>Lecanoromycetes</taxon>
        <taxon>OSLEUM clade</taxon>
        <taxon>Lecanoromycetidae</taxon>
        <taxon>Lecanorales</taxon>
        <taxon>Lecanorineae</taxon>
        <taxon>Stereocaulaceae</taxon>
        <taxon>Stereocaulon</taxon>
    </lineage>
</organism>
<evidence type="ECO:0000313" key="3">
    <source>
        <dbReference type="Proteomes" id="UP001590950"/>
    </source>
</evidence>
<protein>
    <submittedName>
        <fullName evidence="2">Uncharacterized protein</fullName>
    </submittedName>
</protein>
<name>A0ABR3ZZZ0_9LECA</name>
<keyword evidence="3" id="KW-1185">Reference proteome</keyword>
<accession>A0ABR3ZZZ0</accession>